<dbReference type="HOGENOM" id="CLU_1118913_0_0_0"/>
<keyword evidence="2" id="KW-1185">Reference proteome</keyword>
<dbReference type="OrthoDB" id="8177309at2"/>
<dbReference type="AlphaFoldDB" id="W0RKD7"/>
<protein>
    <recommendedName>
        <fullName evidence="3">Peptidase C39-like domain-containing protein</fullName>
    </recommendedName>
</protein>
<reference evidence="1 2" key="1">
    <citation type="journal article" date="2014" name="Genome Announc.">
        <title>Genome Sequence and Methylome of Soil Bacterium Gemmatirosa kalamazoonensis KBS708T, a Member of the Rarely Cultivated Gemmatimonadetes Phylum.</title>
        <authorList>
            <person name="Debruyn J.M."/>
            <person name="Radosevich M."/>
            <person name="Wommack K.E."/>
            <person name="Polson S.W."/>
            <person name="Hauser L.J."/>
            <person name="Fawaz M.N."/>
            <person name="Korlach J."/>
            <person name="Tsai Y.C."/>
        </authorList>
    </citation>
    <scope>NUCLEOTIDE SEQUENCE [LARGE SCALE GENOMIC DNA]</scope>
    <source>
        <strain evidence="1 2">KBS708</strain>
    </source>
</reference>
<dbReference type="Proteomes" id="UP000019151">
    <property type="component" value="Chromosome"/>
</dbReference>
<proteinExistence type="predicted"/>
<dbReference type="STRING" id="861299.J421_3674"/>
<dbReference type="eggNOG" id="ENOG502ZWEM">
    <property type="taxonomic scope" value="Bacteria"/>
</dbReference>
<dbReference type="KEGG" id="gba:J421_3674"/>
<evidence type="ECO:0000313" key="2">
    <source>
        <dbReference type="Proteomes" id="UP000019151"/>
    </source>
</evidence>
<sequence length="248" mass="26979">MKTAQQWVADLGTSKAQAFPNIKRADVVNGLNDRLAKPSLINQSNTSLCGAASLMYTLARLKPEVYAQYVTELYTTGEAKLGTHSVKPGPDCKRYAATTTSGIHPADWVALASLRDSENDTFKYDSPSAEVGGITMPGDLLDWFKYAGFSKDSNVTNLVWTKDESDLKTAGSKFSLSQTVCLFINANLLQHPDNGSTFPDHWVVLESPVSITKGNVDLTVYTWGGTQQVSLPVSKFCTNFYGFIACSP</sequence>
<evidence type="ECO:0000313" key="1">
    <source>
        <dbReference type="EMBL" id="AHG91211.1"/>
    </source>
</evidence>
<evidence type="ECO:0008006" key="3">
    <source>
        <dbReference type="Google" id="ProtNLM"/>
    </source>
</evidence>
<dbReference type="InParanoid" id="W0RKD7"/>
<accession>W0RKD7</accession>
<organism evidence="1 2">
    <name type="scientific">Gemmatirosa kalamazoonensis</name>
    <dbReference type="NCBI Taxonomy" id="861299"/>
    <lineage>
        <taxon>Bacteria</taxon>
        <taxon>Pseudomonadati</taxon>
        <taxon>Gemmatimonadota</taxon>
        <taxon>Gemmatimonadia</taxon>
        <taxon>Gemmatimonadales</taxon>
        <taxon>Gemmatimonadaceae</taxon>
        <taxon>Gemmatirosa</taxon>
    </lineage>
</organism>
<name>W0RKD7_9BACT</name>
<dbReference type="RefSeq" id="WP_025412665.1">
    <property type="nucleotide sequence ID" value="NZ_CP007128.1"/>
</dbReference>
<dbReference type="EMBL" id="CP007128">
    <property type="protein sequence ID" value="AHG91211.1"/>
    <property type="molecule type" value="Genomic_DNA"/>
</dbReference>
<gene>
    <name evidence="1" type="ORF">J421_3674</name>
</gene>